<feature type="transmembrane region" description="Helical" evidence="2">
    <location>
        <begin position="66"/>
        <end position="85"/>
    </location>
</feature>
<reference evidence="3 4" key="4">
    <citation type="journal article" date="2011" name="BMC Genomics">
        <title>RNA-Seq improves annotation of protein-coding genes in the cucumber genome.</title>
        <authorList>
            <person name="Li Z."/>
            <person name="Zhang Z."/>
            <person name="Yan P."/>
            <person name="Huang S."/>
            <person name="Fei Z."/>
            <person name="Lin K."/>
        </authorList>
    </citation>
    <scope>NUCLEOTIDE SEQUENCE [LARGE SCALE GENOMIC DNA]</scope>
    <source>
        <strain evidence="4">cv. 9930</strain>
    </source>
</reference>
<keyword evidence="2" id="KW-1133">Transmembrane helix</keyword>
<dbReference type="InterPro" id="IPR040377">
    <property type="entry name" value="Ssl2009-like"/>
</dbReference>
<evidence type="ECO:0000256" key="1">
    <source>
        <dbReference type="SAM" id="MobiDB-lite"/>
    </source>
</evidence>
<dbReference type="KEGG" id="csv:101208760"/>
<accession>A0A0A0LNY8</accession>
<dbReference type="EMBL" id="CM002923">
    <property type="protein sequence ID" value="KGN61721.1"/>
    <property type="molecule type" value="Genomic_DNA"/>
</dbReference>
<reference evidence="3 4" key="3">
    <citation type="journal article" date="2010" name="BMC Genomics">
        <title>Transcriptome sequencing and comparative analysis of cucumber flowers with different sex types.</title>
        <authorList>
            <person name="Guo S."/>
            <person name="Zheng Y."/>
            <person name="Joung J.G."/>
            <person name="Liu S."/>
            <person name="Zhang Z."/>
            <person name="Crasta O.R."/>
            <person name="Sobral B.W."/>
            <person name="Xu Y."/>
            <person name="Huang S."/>
            <person name="Fei Z."/>
        </authorList>
    </citation>
    <scope>NUCLEOTIDE SEQUENCE [LARGE SCALE GENOMIC DNA]</scope>
    <source>
        <strain evidence="4">cv. 9930</strain>
    </source>
</reference>
<dbReference type="Gramene" id="KGN61721">
    <property type="protein sequence ID" value="KGN61721"/>
    <property type="gene ID" value="Csa_2G233000"/>
</dbReference>
<feature type="region of interest" description="Disordered" evidence="1">
    <location>
        <begin position="138"/>
        <end position="162"/>
    </location>
</feature>
<dbReference type="eggNOG" id="ENOG502RXIP">
    <property type="taxonomic scope" value="Eukaryota"/>
</dbReference>
<protein>
    <submittedName>
        <fullName evidence="3">Uncharacterized protein</fullName>
    </submittedName>
</protein>
<evidence type="ECO:0000313" key="3">
    <source>
        <dbReference type="EMBL" id="KGN61721.1"/>
    </source>
</evidence>
<reference evidence="3 4" key="2">
    <citation type="journal article" date="2009" name="PLoS ONE">
        <title>An integrated genetic and cytogenetic map of the cucumber genome.</title>
        <authorList>
            <person name="Ren Y."/>
            <person name="Zhang Z."/>
            <person name="Liu J."/>
            <person name="Staub J.E."/>
            <person name="Han Y."/>
            <person name="Cheng Z."/>
            <person name="Li X."/>
            <person name="Lu J."/>
            <person name="Miao H."/>
            <person name="Kang H."/>
            <person name="Xie B."/>
            <person name="Gu X."/>
            <person name="Wang X."/>
            <person name="Du Y."/>
            <person name="Jin W."/>
            <person name="Huang S."/>
        </authorList>
    </citation>
    <scope>NUCLEOTIDE SEQUENCE [LARGE SCALE GENOMIC DNA]</scope>
    <source>
        <strain evidence="4">cv. 9930</strain>
    </source>
</reference>
<keyword evidence="4" id="KW-1185">Reference proteome</keyword>
<dbReference type="OMA" id="KPEQPSY"/>
<dbReference type="GO" id="GO:0009706">
    <property type="term" value="C:chloroplast inner membrane"/>
    <property type="evidence" value="ECO:0000318"/>
    <property type="project" value="GO_Central"/>
</dbReference>
<dbReference type="PANTHER" id="PTHR34048">
    <property type="entry name" value="LOW-DENSITY RECEPTOR-LIKE PROTEIN"/>
    <property type="match status" value="1"/>
</dbReference>
<dbReference type="PANTHER" id="PTHR34048:SF3">
    <property type="entry name" value="LOW-DENSITY RECEPTOR-LIKE PROTEIN"/>
    <property type="match status" value="1"/>
</dbReference>
<keyword evidence="2" id="KW-0812">Transmembrane</keyword>
<evidence type="ECO:0000313" key="4">
    <source>
        <dbReference type="Proteomes" id="UP000029981"/>
    </source>
</evidence>
<organism evidence="3 4">
    <name type="scientific">Cucumis sativus</name>
    <name type="common">Cucumber</name>
    <dbReference type="NCBI Taxonomy" id="3659"/>
    <lineage>
        <taxon>Eukaryota</taxon>
        <taxon>Viridiplantae</taxon>
        <taxon>Streptophyta</taxon>
        <taxon>Embryophyta</taxon>
        <taxon>Tracheophyta</taxon>
        <taxon>Spermatophyta</taxon>
        <taxon>Magnoliopsida</taxon>
        <taxon>eudicotyledons</taxon>
        <taxon>Gunneridae</taxon>
        <taxon>Pentapetalae</taxon>
        <taxon>rosids</taxon>
        <taxon>fabids</taxon>
        <taxon>Cucurbitales</taxon>
        <taxon>Cucurbitaceae</taxon>
        <taxon>Benincaseae</taxon>
        <taxon>Cucumis</taxon>
    </lineage>
</organism>
<gene>
    <name evidence="3" type="ORF">Csa_2G233000</name>
</gene>
<name>A0A0A0LNY8_CUCSA</name>
<dbReference type="OrthoDB" id="2020464at2759"/>
<dbReference type="STRING" id="3659.A0A0A0LNY8"/>
<reference evidence="3 4" key="1">
    <citation type="journal article" date="2009" name="Nat. Genet.">
        <title>The genome of the cucumber, Cucumis sativus L.</title>
        <authorList>
            <person name="Huang S."/>
            <person name="Li R."/>
            <person name="Zhang Z."/>
            <person name="Li L."/>
            <person name="Gu X."/>
            <person name="Fan W."/>
            <person name="Lucas W.J."/>
            <person name="Wang X."/>
            <person name="Xie B."/>
            <person name="Ni P."/>
            <person name="Ren Y."/>
            <person name="Zhu H."/>
            <person name="Li J."/>
            <person name="Lin K."/>
            <person name="Jin W."/>
            <person name="Fei Z."/>
            <person name="Li G."/>
            <person name="Staub J."/>
            <person name="Kilian A."/>
            <person name="van der Vossen E.A."/>
            <person name="Wu Y."/>
            <person name="Guo J."/>
            <person name="He J."/>
            <person name="Jia Z."/>
            <person name="Ren Y."/>
            <person name="Tian G."/>
            <person name="Lu Y."/>
            <person name="Ruan J."/>
            <person name="Qian W."/>
            <person name="Wang M."/>
            <person name="Huang Q."/>
            <person name="Li B."/>
            <person name="Xuan Z."/>
            <person name="Cao J."/>
            <person name="Asan"/>
            <person name="Wu Z."/>
            <person name="Zhang J."/>
            <person name="Cai Q."/>
            <person name="Bai Y."/>
            <person name="Zhao B."/>
            <person name="Han Y."/>
            <person name="Li Y."/>
            <person name="Li X."/>
            <person name="Wang S."/>
            <person name="Shi Q."/>
            <person name="Liu S."/>
            <person name="Cho W.K."/>
            <person name="Kim J.Y."/>
            <person name="Xu Y."/>
            <person name="Heller-Uszynska K."/>
            <person name="Miao H."/>
            <person name="Cheng Z."/>
            <person name="Zhang S."/>
            <person name="Wu J."/>
            <person name="Yang Y."/>
            <person name="Kang H."/>
            <person name="Li M."/>
            <person name="Liang H."/>
            <person name="Ren X."/>
            <person name="Shi Z."/>
            <person name="Wen M."/>
            <person name="Jian M."/>
            <person name="Yang H."/>
            <person name="Zhang G."/>
            <person name="Yang Z."/>
            <person name="Chen R."/>
            <person name="Liu S."/>
            <person name="Li J."/>
            <person name="Ma L."/>
            <person name="Liu H."/>
            <person name="Zhou Y."/>
            <person name="Zhao J."/>
            <person name="Fang X."/>
            <person name="Li G."/>
            <person name="Fang L."/>
            <person name="Li Y."/>
            <person name="Liu D."/>
            <person name="Zheng H."/>
            <person name="Zhang Y."/>
            <person name="Qin N."/>
            <person name="Li Z."/>
            <person name="Yang G."/>
            <person name="Yang S."/>
            <person name="Bolund L."/>
            <person name="Kristiansen K."/>
            <person name="Zheng H."/>
            <person name="Li S."/>
            <person name="Zhang X."/>
            <person name="Yang H."/>
            <person name="Wang J."/>
            <person name="Sun R."/>
            <person name="Zhang B."/>
            <person name="Jiang S."/>
            <person name="Wang J."/>
            <person name="Du Y."/>
            <person name="Li S."/>
        </authorList>
    </citation>
    <scope>NUCLEOTIDE SEQUENCE [LARGE SCALE GENOMIC DNA]</scope>
    <source>
        <strain evidence="4">cv. 9930</strain>
    </source>
</reference>
<dbReference type="AlphaFoldDB" id="A0A0A0LNY8"/>
<sequence>MAACFAPSLSVSGGLIKPSDLSSKSISFGQTSKLAIRRKCSKTNHKLSVRADYDDGGRSGSGGGDFVAGFFLGGAVFGTLSYVFAPQIRRFLLNENEHGFRRAKRPVYYDEGQDGLEATRETLNAKIKQLGSAIDNVSSRLKGGKKKPPLPVEEPDRWAQGV</sequence>
<keyword evidence="2" id="KW-0472">Membrane</keyword>
<dbReference type="Proteomes" id="UP000029981">
    <property type="component" value="Chromosome 2"/>
</dbReference>
<evidence type="ECO:0000256" key="2">
    <source>
        <dbReference type="SAM" id="Phobius"/>
    </source>
</evidence>
<proteinExistence type="predicted"/>